<name>E7N1X6_9FIRM</name>
<evidence type="ECO:0000313" key="1">
    <source>
        <dbReference type="EMBL" id="EFW29758.1"/>
    </source>
</evidence>
<gene>
    <name evidence="1" type="ORF">HMPREF9555_00986</name>
</gene>
<dbReference type="Proteomes" id="UP000004633">
    <property type="component" value="Unassembled WGS sequence"/>
</dbReference>
<proteinExistence type="predicted"/>
<accession>E7N1X6</accession>
<reference evidence="1 2" key="1">
    <citation type="submission" date="2010-08" db="EMBL/GenBank/DDBJ databases">
        <authorList>
            <person name="Weinstock G."/>
            <person name="Sodergren E."/>
            <person name="Clifton S."/>
            <person name="Fulton L."/>
            <person name="Fulton B."/>
            <person name="Courtney L."/>
            <person name="Fronick C."/>
            <person name="Harrison M."/>
            <person name="Strong C."/>
            <person name="Farmer C."/>
            <person name="Delahaunty K."/>
            <person name="Markovic C."/>
            <person name="Hall O."/>
            <person name="Minx P."/>
            <person name="Tomlinson C."/>
            <person name="Mitreva M."/>
            <person name="Hou S."/>
            <person name="Chen J."/>
            <person name="Wollam A."/>
            <person name="Pepin K.H."/>
            <person name="Johnson M."/>
            <person name="Bhonagiri V."/>
            <person name="Zhang X."/>
            <person name="Suruliraj S."/>
            <person name="Warren W."/>
            <person name="Chinwalla A."/>
            <person name="Mardis E.R."/>
            <person name="Wilson R.K."/>
        </authorList>
    </citation>
    <scope>NUCLEOTIDE SEQUENCE [LARGE SCALE GENOMIC DNA]</scope>
    <source>
        <strain evidence="1 2">F0399</strain>
    </source>
</reference>
<evidence type="ECO:0000313" key="2">
    <source>
        <dbReference type="Proteomes" id="UP000004633"/>
    </source>
</evidence>
<protein>
    <submittedName>
        <fullName evidence="1">Uncharacterized protein</fullName>
    </submittedName>
</protein>
<dbReference type="AlphaFoldDB" id="E7N1X6"/>
<sequence length="194" mass="21667">MSASTAAAKDWAEVGRYTHSYWNAEEVGVDAMYIATIDMDSIECHSDARYTYYSVDGLRRTVDENAGIYGEADLYAYRFRHDKKTGEWRCLQYYVPAFDRTYDKDTDFEPFGALLEAGDITADGGVFLTAPDRTPGYIARHVRGGGVGGVIRQEQLRQGEAAYVLRAVLAQQKGEKITSLDEGKITRDGGYPIF</sequence>
<dbReference type="HOGENOM" id="CLU_1401592_0_0_9"/>
<dbReference type="EMBL" id="AECV01000016">
    <property type="protein sequence ID" value="EFW29758.1"/>
    <property type="molecule type" value="Genomic_DNA"/>
</dbReference>
<comment type="caution">
    <text evidence="1">The sequence shown here is derived from an EMBL/GenBank/DDBJ whole genome shotgun (WGS) entry which is preliminary data.</text>
</comment>
<keyword evidence="2" id="KW-1185">Reference proteome</keyword>
<organism evidence="1 2">
    <name type="scientific">Selenomonas artemidis F0399</name>
    <dbReference type="NCBI Taxonomy" id="749551"/>
    <lineage>
        <taxon>Bacteria</taxon>
        <taxon>Bacillati</taxon>
        <taxon>Bacillota</taxon>
        <taxon>Negativicutes</taxon>
        <taxon>Selenomonadales</taxon>
        <taxon>Selenomonadaceae</taxon>
        <taxon>Selenomonas</taxon>
    </lineage>
</organism>
<dbReference type="STRING" id="749551.HMPREF9555_00986"/>